<dbReference type="EMBL" id="JBHSMM010000006">
    <property type="protein sequence ID" value="MFC5441481.1"/>
    <property type="molecule type" value="Genomic_DNA"/>
</dbReference>
<protein>
    <submittedName>
        <fullName evidence="1">Type VI secretion system accessory protein TagJ</fullName>
    </submittedName>
</protein>
<name>A0ABW0K079_9GAMM</name>
<dbReference type="Pfam" id="PF07024">
    <property type="entry name" value="ImpE"/>
    <property type="match status" value="1"/>
</dbReference>
<evidence type="ECO:0000313" key="2">
    <source>
        <dbReference type="Proteomes" id="UP001596018"/>
    </source>
</evidence>
<dbReference type="PIRSF" id="PIRSF029288">
    <property type="entry name" value="SciE_ImpE"/>
    <property type="match status" value="1"/>
</dbReference>
<dbReference type="Proteomes" id="UP001596018">
    <property type="component" value="Unassembled WGS sequence"/>
</dbReference>
<dbReference type="Gene3D" id="1.25.40.10">
    <property type="entry name" value="Tetratricopeptide repeat domain"/>
    <property type="match status" value="1"/>
</dbReference>
<keyword evidence="2" id="KW-1185">Reference proteome</keyword>
<dbReference type="InterPro" id="IPR009211">
    <property type="entry name" value="TagJ"/>
</dbReference>
<accession>A0ABW0K079</accession>
<dbReference type="Pfam" id="PF14559">
    <property type="entry name" value="TPR_19"/>
    <property type="match status" value="1"/>
</dbReference>
<dbReference type="InterPro" id="IPR011990">
    <property type="entry name" value="TPR-like_helical_dom_sf"/>
</dbReference>
<sequence length="265" mass="29436">MDADPQNLLQAGRVNEALQQLTAQVRGKPADAKSRVFLFQLLALMGQWERAQNQLNVSGELDPGNTLMVNAYTQALQGELMRAQVVEGERSPSLIGEPEQWVALLLQAFKLDAQGKHHQAAPLREQAFEQAPAVTGRIDDTPFEWIADADPRFGPCLEIVVNGSYAWVPFARLQMLKFESPTDLRDKVWAPVQITWTNGGQAVGFIPCRYPDSERSADSDVVLARKTDWLSPADDFYVGSGQRMFATDAGEYPLLDIRTISFDSV</sequence>
<comment type="caution">
    <text evidence="1">The sequence shown here is derived from an EMBL/GenBank/DDBJ whole genome shotgun (WGS) entry which is preliminary data.</text>
</comment>
<gene>
    <name evidence="1" type="ORF">ACFPK0_15820</name>
</gene>
<proteinExistence type="predicted"/>
<dbReference type="SUPFAM" id="SSF144059">
    <property type="entry name" value="ImpE-like"/>
    <property type="match status" value="1"/>
</dbReference>
<organism evidence="1 2">
    <name type="scientific">Rhodanobacter ginsenosidimutans</name>
    <dbReference type="NCBI Taxonomy" id="490571"/>
    <lineage>
        <taxon>Bacteria</taxon>
        <taxon>Pseudomonadati</taxon>
        <taxon>Pseudomonadota</taxon>
        <taxon>Gammaproteobacteria</taxon>
        <taxon>Lysobacterales</taxon>
        <taxon>Rhodanobacteraceae</taxon>
        <taxon>Rhodanobacter</taxon>
    </lineage>
</organism>
<evidence type="ECO:0000313" key="1">
    <source>
        <dbReference type="EMBL" id="MFC5441481.1"/>
    </source>
</evidence>
<reference evidence="2" key="1">
    <citation type="journal article" date="2019" name="Int. J. Syst. Evol. Microbiol.">
        <title>The Global Catalogue of Microorganisms (GCM) 10K type strain sequencing project: providing services to taxonomists for standard genome sequencing and annotation.</title>
        <authorList>
            <consortium name="The Broad Institute Genomics Platform"/>
            <consortium name="The Broad Institute Genome Sequencing Center for Infectious Disease"/>
            <person name="Wu L."/>
            <person name="Ma J."/>
        </authorList>
    </citation>
    <scope>NUCLEOTIDE SEQUENCE [LARGE SCALE GENOMIC DNA]</scope>
    <source>
        <strain evidence="2">KACC 12822</strain>
    </source>
</reference>
<dbReference type="RefSeq" id="WP_235577670.1">
    <property type="nucleotide sequence ID" value="NZ_JALBWS010000009.1"/>
</dbReference>